<sequence length="338" mass="38954">MRAKTIFICLTICFFAVYVHFKNQSQHGRRTIPQTCYTDLYRNLSICNFVCPNGTFALPGMKSCRRWLKCGAKITLMSTISRSVVKTVYLAKWEDYEVVLSVLSGKEYEEDFKQNLFMIKSLNGQYTVQLIGFCKYNILTRYYAFGNALNVNSHLRSSLRLYDNVKLRLDLCISYVSVINFLHTSPVGVRVMCDSNSLEKTLSQFLLTDDLKIVVNDLDATPEVNESQKGIVCGNRALWNSFVAPEQLWPYGDETYDPKKMPLYNEKTDIWKIPDVCNWFLGGSSEADILKYKLFNFHKSCKNRDPSQRPSAKLILKMYEKLRNDLIETKPSSTVTLL</sequence>
<dbReference type="InterPro" id="IPR011009">
    <property type="entry name" value="Kinase-like_dom_sf"/>
</dbReference>
<feature type="chain" id="PRO_5043506690" description="Protein O-mannose kinase" evidence="17">
    <location>
        <begin position="22"/>
        <end position="338"/>
    </location>
</feature>
<keyword evidence="6" id="KW-0547">Nucleotide-binding</keyword>
<dbReference type="Proteomes" id="UP001054837">
    <property type="component" value="Unassembled WGS sequence"/>
</dbReference>
<evidence type="ECO:0000256" key="6">
    <source>
        <dbReference type="ARBA" id="ARBA00022741"/>
    </source>
</evidence>
<evidence type="ECO:0000256" key="9">
    <source>
        <dbReference type="ARBA" id="ARBA00022840"/>
    </source>
</evidence>
<keyword evidence="5" id="KW-0812">Transmembrane</keyword>
<keyword evidence="19" id="KW-1185">Reference proteome</keyword>
<dbReference type="EMBL" id="BPLQ01015319">
    <property type="protein sequence ID" value="GIY87240.1"/>
    <property type="molecule type" value="Genomic_DNA"/>
</dbReference>
<evidence type="ECO:0000256" key="7">
    <source>
        <dbReference type="ARBA" id="ARBA00022777"/>
    </source>
</evidence>
<keyword evidence="7 18" id="KW-0418">Kinase</keyword>
<evidence type="ECO:0000256" key="1">
    <source>
        <dbReference type="ARBA" id="ARBA00004648"/>
    </source>
</evidence>
<keyword evidence="8" id="KW-0256">Endoplasmic reticulum</keyword>
<gene>
    <name evidence="18" type="primary">POMK</name>
    <name evidence="18" type="ORF">CDAR_516491</name>
</gene>
<dbReference type="Gene3D" id="1.10.510.10">
    <property type="entry name" value="Transferase(Phosphotransferase) domain 1"/>
    <property type="match status" value="1"/>
</dbReference>
<comment type="function">
    <text evidence="13">Protein O-mannose kinase that specifically mediates phosphorylation at the 6-position of an O-mannose of the trisaccharide (N-acetylgalactosamine (GalNAc)-beta-1,3-N-acetylglucosamine (GlcNAc)-beta-1,4-mannose) to generate phosphorylated O-mannosyl trisaccharide (N-acetylgalactosamine-beta-1,3-N-acetylglucosamine-beta-1,4-(phosphate-6-)mannose). Phosphorylated O-mannosyl trisaccharide is a carbohydrate structure present in alpha-dystroglycan (DAG1), which is required for binding laminin G-like domain-containing extracellular proteins with high affinity. Only shows kinase activity when the GalNAc-beta-3-GlcNAc-beta-terminus is linked to the 4-position of O-mannose, suggesting that this disaccharide serves as the substrate recognition motif.</text>
</comment>
<evidence type="ECO:0000313" key="19">
    <source>
        <dbReference type="Proteomes" id="UP001054837"/>
    </source>
</evidence>
<dbReference type="AlphaFoldDB" id="A0AAV4WZV4"/>
<keyword evidence="4" id="KW-0808">Transferase</keyword>
<dbReference type="EC" id="2.7.1.183" evidence="2"/>
<keyword evidence="12" id="KW-0472">Membrane</keyword>
<dbReference type="PANTHER" id="PTHR22618:SF2">
    <property type="entry name" value="PROTEIN O-MANNOSE KINASE"/>
    <property type="match status" value="1"/>
</dbReference>
<evidence type="ECO:0000256" key="4">
    <source>
        <dbReference type="ARBA" id="ARBA00022679"/>
    </source>
</evidence>
<evidence type="ECO:0000256" key="8">
    <source>
        <dbReference type="ARBA" id="ARBA00022824"/>
    </source>
</evidence>
<evidence type="ECO:0000256" key="16">
    <source>
        <dbReference type="ARBA" id="ARBA00030430"/>
    </source>
</evidence>
<evidence type="ECO:0000256" key="11">
    <source>
        <dbReference type="ARBA" id="ARBA00022989"/>
    </source>
</evidence>
<accession>A0AAV4WZV4</accession>
<evidence type="ECO:0000256" key="14">
    <source>
        <dbReference type="ARBA" id="ARBA00029343"/>
    </source>
</evidence>
<dbReference type="FunFam" id="1.10.510.10:FF:000464">
    <property type="entry name" value="Protein O-mannose kinase"/>
    <property type="match status" value="1"/>
</dbReference>
<evidence type="ECO:0000256" key="5">
    <source>
        <dbReference type="ARBA" id="ARBA00022692"/>
    </source>
</evidence>
<keyword evidence="10" id="KW-0735">Signal-anchor</keyword>
<evidence type="ECO:0000256" key="3">
    <source>
        <dbReference type="ARBA" id="ARBA00015906"/>
    </source>
</evidence>
<feature type="signal peptide" evidence="17">
    <location>
        <begin position="1"/>
        <end position="21"/>
    </location>
</feature>
<evidence type="ECO:0000256" key="2">
    <source>
        <dbReference type="ARBA" id="ARBA00011932"/>
    </source>
</evidence>
<keyword evidence="17" id="KW-0732">Signal</keyword>
<evidence type="ECO:0000256" key="13">
    <source>
        <dbReference type="ARBA" id="ARBA00025665"/>
    </source>
</evidence>
<proteinExistence type="predicted"/>
<dbReference type="GO" id="GO:0005789">
    <property type="term" value="C:endoplasmic reticulum membrane"/>
    <property type="evidence" value="ECO:0007669"/>
    <property type="project" value="UniProtKB-SubCell"/>
</dbReference>
<keyword evidence="9" id="KW-0067">ATP-binding</keyword>
<dbReference type="GO" id="GO:0005524">
    <property type="term" value="F:ATP binding"/>
    <property type="evidence" value="ECO:0007669"/>
    <property type="project" value="UniProtKB-KW"/>
</dbReference>
<dbReference type="GO" id="GO:0016773">
    <property type="term" value="F:phosphotransferase activity, alcohol group as acceptor"/>
    <property type="evidence" value="ECO:0007669"/>
    <property type="project" value="TreeGrafter"/>
</dbReference>
<evidence type="ECO:0000256" key="12">
    <source>
        <dbReference type="ARBA" id="ARBA00023136"/>
    </source>
</evidence>
<dbReference type="PANTHER" id="PTHR22618">
    <property type="entry name" value="PROTEIN O-MANNOSE KINASE"/>
    <property type="match status" value="1"/>
</dbReference>
<dbReference type="InterPro" id="IPR039318">
    <property type="entry name" value="POMK"/>
</dbReference>
<dbReference type="GO" id="GO:0019200">
    <property type="term" value="F:carbohydrate kinase activity"/>
    <property type="evidence" value="ECO:0007669"/>
    <property type="project" value="InterPro"/>
</dbReference>
<comment type="caution">
    <text evidence="18">The sequence shown here is derived from an EMBL/GenBank/DDBJ whole genome shotgun (WGS) entry which is preliminary data.</text>
</comment>
<keyword evidence="11" id="KW-1133">Transmembrane helix</keyword>
<comment type="catalytic activity">
    <reaction evidence="14">
        <text>3-O-[beta-D-GalNAc-(1-&gt;3)-beta-D-GlcNAc-(1-&gt;4)-alpha-D-Man]-L-Thr-[protein] + ATP = 3-O-[beta-D-GalNAc-(1-&gt;3)-beta-D-GlcNAc-(1-&gt;4)-(O-6-P-alpha-D-Man)]-Thr-[protein] + ADP + H(+)</text>
        <dbReference type="Rhea" id="RHEA:52616"/>
        <dbReference type="Rhea" id="RHEA-COMP:13308"/>
        <dbReference type="Rhea" id="RHEA-COMP:13309"/>
        <dbReference type="ChEBI" id="CHEBI:15378"/>
        <dbReference type="ChEBI" id="CHEBI:30616"/>
        <dbReference type="ChEBI" id="CHEBI:136709"/>
        <dbReference type="ChEBI" id="CHEBI:136710"/>
        <dbReference type="ChEBI" id="CHEBI:456216"/>
        <dbReference type="EC" id="2.7.1.183"/>
    </reaction>
</comment>
<organism evidence="18 19">
    <name type="scientific">Caerostris darwini</name>
    <dbReference type="NCBI Taxonomy" id="1538125"/>
    <lineage>
        <taxon>Eukaryota</taxon>
        <taxon>Metazoa</taxon>
        <taxon>Ecdysozoa</taxon>
        <taxon>Arthropoda</taxon>
        <taxon>Chelicerata</taxon>
        <taxon>Arachnida</taxon>
        <taxon>Araneae</taxon>
        <taxon>Araneomorphae</taxon>
        <taxon>Entelegynae</taxon>
        <taxon>Araneoidea</taxon>
        <taxon>Araneidae</taxon>
        <taxon>Caerostris</taxon>
    </lineage>
</organism>
<protein>
    <recommendedName>
        <fullName evidence="3">Protein O-mannose kinase</fullName>
        <ecNumber evidence="2">2.7.1.183</ecNumber>
    </recommendedName>
    <alternativeName>
        <fullName evidence="16">Protein kinase-like protein SgK196</fullName>
    </alternativeName>
    <alternativeName>
        <fullName evidence="15">Sugen kinase 196</fullName>
    </alternativeName>
</protein>
<comment type="subcellular location">
    <subcellularLocation>
        <location evidence="1">Endoplasmic reticulum membrane</location>
        <topology evidence="1">Single-pass type II membrane protein</topology>
    </subcellularLocation>
</comment>
<reference evidence="18 19" key="1">
    <citation type="submission" date="2021-06" db="EMBL/GenBank/DDBJ databases">
        <title>Caerostris darwini draft genome.</title>
        <authorList>
            <person name="Kono N."/>
            <person name="Arakawa K."/>
        </authorList>
    </citation>
    <scope>NUCLEOTIDE SEQUENCE [LARGE SCALE GENOMIC DNA]</scope>
</reference>
<dbReference type="SUPFAM" id="SSF56112">
    <property type="entry name" value="Protein kinase-like (PK-like)"/>
    <property type="match status" value="1"/>
</dbReference>
<dbReference type="GO" id="GO:0006493">
    <property type="term" value="P:protein O-linked glycosylation"/>
    <property type="evidence" value="ECO:0007669"/>
    <property type="project" value="InterPro"/>
</dbReference>
<evidence type="ECO:0000256" key="15">
    <source>
        <dbReference type="ARBA" id="ARBA00030304"/>
    </source>
</evidence>
<evidence type="ECO:0000313" key="18">
    <source>
        <dbReference type="EMBL" id="GIY87240.1"/>
    </source>
</evidence>
<evidence type="ECO:0000256" key="10">
    <source>
        <dbReference type="ARBA" id="ARBA00022968"/>
    </source>
</evidence>
<evidence type="ECO:0000256" key="17">
    <source>
        <dbReference type="SAM" id="SignalP"/>
    </source>
</evidence>
<name>A0AAV4WZV4_9ARAC</name>